<evidence type="ECO:0000256" key="12">
    <source>
        <dbReference type="ARBA" id="ARBA00022695"/>
    </source>
</evidence>
<evidence type="ECO:0000256" key="2">
    <source>
        <dbReference type="ARBA" id="ARBA00004651"/>
    </source>
</evidence>
<keyword evidence="13 19" id="KW-1133">Transmembrane helix</keyword>
<comment type="pathway">
    <text evidence="4">Lipid metabolism.</text>
</comment>
<feature type="transmembrane region" description="Helical" evidence="19">
    <location>
        <begin position="63"/>
        <end position="79"/>
    </location>
</feature>
<evidence type="ECO:0000256" key="10">
    <source>
        <dbReference type="ARBA" id="ARBA00022679"/>
    </source>
</evidence>
<keyword evidence="11 18" id="KW-0812">Transmembrane</keyword>
<accession>A0AAE3VB57</accession>
<dbReference type="InterPro" id="IPR000374">
    <property type="entry name" value="PC_trans"/>
</dbReference>
<organism evidence="20 21">
    <name type="scientific">Moryella indoligenes</name>
    <dbReference type="NCBI Taxonomy" id="371674"/>
    <lineage>
        <taxon>Bacteria</taxon>
        <taxon>Bacillati</taxon>
        <taxon>Bacillota</taxon>
        <taxon>Clostridia</taxon>
        <taxon>Lachnospirales</taxon>
        <taxon>Lachnospiraceae</taxon>
        <taxon>Moryella</taxon>
    </lineage>
</organism>
<keyword evidence="9" id="KW-0444">Lipid biosynthesis</keyword>
<evidence type="ECO:0000256" key="13">
    <source>
        <dbReference type="ARBA" id="ARBA00022989"/>
    </source>
</evidence>
<dbReference type="EMBL" id="JAUSTO010000009">
    <property type="protein sequence ID" value="MDQ0152887.1"/>
    <property type="molecule type" value="Genomic_DNA"/>
</dbReference>
<dbReference type="EC" id="2.7.7.41" evidence="6 18"/>
<evidence type="ECO:0000313" key="20">
    <source>
        <dbReference type="EMBL" id="MDQ0152887.1"/>
    </source>
</evidence>
<keyword evidence="15 19" id="KW-0472">Membrane</keyword>
<evidence type="ECO:0000256" key="18">
    <source>
        <dbReference type="RuleBase" id="RU003938"/>
    </source>
</evidence>
<evidence type="ECO:0000256" key="9">
    <source>
        <dbReference type="ARBA" id="ARBA00022516"/>
    </source>
</evidence>
<protein>
    <recommendedName>
        <fullName evidence="7 18">Phosphatidate cytidylyltransferase</fullName>
        <ecNumber evidence="6 18">2.7.7.41</ecNumber>
    </recommendedName>
</protein>
<dbReference type="PANTHER" id="PTHR46382">
    <property type="entry name" value="PHOSPHATIDATE CYTIDYLYLTRANSFERASE"/>
    <property type="match status" value="1"/>
</dbReference>
<evidence type="ECO:0000256" key="17">
    <source>
        <dbReference type="ARBA" id="ARBA00023264"/>
    </source>
</evidence>
<dbReference type="GO" id="GO:0016024">
    <property type="term" value="P:CDP-diacylglycerol biosynthetic process"/>
    <property type="evidence" value="ECO:0007669"/>
    <property type="project" value="TreeGrafter"/>
</dbReference>
<evidence type="ECO:0000256" key="7">
    <source>
        <dbReference type="ARBA" id="ARBA00019373"/>
    </source>
</evidence>
<evidence type="ECO:0000256" key="6">
    <source>
        <dbReference type="ARBA" id="ARBA00012487"/>
    </source>
</evidence>
<evidence type="ECO:0000256" key="1">
    <source>
        <dbReference type="ARBA" id="ARBA00001698"/>
    </source>
</evidence>
<gene>
    <name evidence="20" type="ORF">J2S20_001588</name>
</gene>
<feature type="transmembrane region" description="Helical" evidence="19">
    <location>
        <begin position="21"/>
        <end position="51"/>
    </location>
</feature>
<evidence type="ECO:0000256" key="11">
    <source>
        <dbReference type="ARBA" id="ARBA00022692"/>
    </source>
</evidence>
<evidence type="ECO:0000256" key="8">
    <source>
        <dbReference type="ARBA" id="ARBA00022475"/>
    </source>
</evidence>
<dbReference type="GO" id="GO:0005886">
    <property type="term" value="C:plasma membrane"/>
    <property type="evidence" value="ECO:0007669"/>
    <property type="project" value="UniProtKB-SubCell"/>
</dbReference>
<feature type="transmembrane region" description="Helical" evidence="19">
    <location>
        <begin position="208"/>
        <end position="228"/>
    </location>
</feature>
<name>A0AAE3VB57_9FIRM</name>
<dbReference type="PROSITE" id="PS01315">
    <property type="entry name" value="CDS"/>
    <property type="match status" value="1"/>
</dbReference>
<dbReference type="Pfam" id="PF01148">
    <property type="entry name" value="CTP_transf_1"/>
    <property type="match status" value="1"/>
</dbReference>
<reference evidence="20" key="1">
    <citation type="submission" date="2023-07" db="EMBL/GenBank/DDBJ databases">
        <title>Genomic Encyclopedia of Type Strains, Phase IV (KMG-IV): sequencing the most valuable type-strain genomes for metagenomic binning, comparative biology and taxonomic classification.</title>
        <authorList>
            <person name="Goeker M."/>
        </authorList>
    </citation>
    <scope>NUCLEOTIDE SEQUENCE</scope>
    <source>
        <strain evidence="20">DSM 19659</strain>
    </source>
</reference>
<keyword evidence="12 18" id="KW-0548">Nucleotidyltransferase</keyword>
<keyword evidence="21" id="KW-1185">Reference proteome</keyword>
<dbReference type="AlphaFoldDB" id="A0AAE3VB57"/>
<feature type="transmembrane region" description="Helical" evidence="19">
    <location>
        <begin position="143"/>
        <end position="162"/>
    </location>
</feature>
<comment type="caution">
    <text evidence="20">The sequence shown here is derived from an EMBL/GenBank/DDBJ whole genome shotgun (WGS) entry which is preliminary data.</text>
</comment>
<evidence type="ECO:0000313" key="21">
    <source>
        <dbReference type="Proteomes" id="UP001241537"/>
    </source>
</evidence>
<evidence type="ECO:0000256" key="4">
    <source>
        <dbReference type="ARBA" id="ARBA00005189"/>
    </source>
</evidence>
<dbReference type="PANTHER" id="PTHR46382:SF1">
    <property type="entry name" value="PHOSPHATIDATE CYTIDYLYLTRANSFERASE"/>
    <property type="match status" value="1"/>
</dbReference>
<comment type="catalytic activity">
    <reaction evidence="1 18">
        <text>a 1,2-diacyl-sn-glycero-3-phosphate + CTP + H(+) = a CDP-1,2-diacyl-sn-glycerol + diphosphate</text>
        <dbReference type="Rhea" id="RHEA:16229"/>
        <dbReference type="ChEBI" id="CHEBI:15378"/>
        <dbReference type="ChEBI" id="CHEBI:33019"/>
        <dbReference type="ChEBI" id="CHEBI:37563"/>
        <dbReference type="ChEBI" id="CHEBI:58332"/>
        <dbReference type="ChEBI" id="CHEBI:58608"/>
        <dbReference type="EC" id="2.7.7.41"/>
    </reaction>
</comment>
<dbReference type="Proteomes" id="UP001241537">
    <property type="component" value="Unassembled WGS sequence"/>
</dbReference>
<sequence>MSRVMEIVSSRKFQTRLISGIALVILAILVIGRGGLPLFLTMMAVSLIGLFELYRVVRMERELLGLIGYLGGLSYYLLLWNNIGRYGMPVMIGVLMALMAVFVITYPRYRTEQIAVGLMGILYTVVMFSYVYRVREMHDGKYLVWMIFISSWGCDTCAYVVGMLFGRHHFAPVLSPKKTVEGSIGGVIGAGLLGLIYGLLLGDQMEELLHAGFACFFACAIGALISQIGDLAASAIKRDHEVKDYGTLIPGHGGVLDRFDSLLFTAPAISFALYLYRLFGGL</sequence>
<proteinExistence type="inferred from homology"/>
<evidence type="ECO:0000256" key="19">
    <source>
        <dbReference type="SAM" id="Phobius"/>
    </source>
</evidence>
<feature type="transmembrane region" description="Helical" evidence="19">
    <location>
        <begin position="261"/>
        <end position="279"/>
    </location>
</feature>
<evidence type="ECO:0000256" key="3">
    <source>
        <dbReference type="ARBA" id="ARBA00005119"/>
    </source>
</evidence>
<keyword evidence="14" id="KW-0443">Lipid metabolism</keyword>
<feature type="transmembrane region" description="Helical" evidence="19">
    <location>
        <begin position="86"/>
        <end position="107"/>
    </location>
</feature>
<evidence type="ECO:0000256" key="5">
    <source>
        <dbReference type="ARBA" id="ARBA00010185"/>
    </source>
</evidence>
<evidence type="ECO:0000256" key="16">
    <source>
        <dbReference type="ARBA" id="ARBA00023209"/>
    </source>
</evidence>
<dbReference type="GO" id="GO:0004605">
    <property type="term" value="F:phosphatidate cytidylyltransferase activity"/>
    <property type="evidence" value="ECO:0007669"/>
    <property type="project" value="UniProtKB-EC"/>
</dbReference>
<keyword evidence="17" id="KW-1208">Phospholipid metabolism</keyword>
<keyword evidence="8" id="KW-1003">Cell membrane</keyword>
<feature type="transmembrane region" description="Helical" evidence="19">
    <location>
        <begin position="182"/>
        <end position="201"/>
    </location>
</feature>
<keyword evidence="10 18" id="KW-0808">Transferase</keyword>
<evidence type="ECO:0000256" key="14">
    <source>
        <dbReference type="ARBA" id="ARBA00023098"/>
    </source>
</evidence>
<comment type="similarity">
    <text evidence="5 18">Belongs to the CDS family.</text>
</comment>
<feature type="transmembrane region" description="Helical" evidence="19">
    <location>
        <begin position="113"/>
        <end position="131"/>
    </location>
</feature>
<comment type="subcellular location">
    <subcellularLocation>
        <location evidence="2">Cell membrane</location>
        <topology evidence="2">Multi-pass membrane protein</topology>
    </subcellularLocation>
</comment>
<keyword evidence="16" id="KW-0594">Phospholipid biosynthesis</keyword>
<comment type="pathway">
    <text evidence="3 18">Phospholipid metabolism; CDP-diacylglycerol biosynthesis; CDP-diacylglycerol from sn-glycerol 3-phosphate: step 3/3.</text>
</comment>
<evidence type="ECO:0000256" key="15">
    <source>
        <dbReference type="ARBA" id="ARBA00023136"/>
    </source>
</evidence>